<evidence type="ECO:0000313" key="3">
    <source>
        <dbReference type="Proteomes" id="UP001501920"/>
    </source>
</evidence>
<keyword evidence="3" id="KW-1185">Reference proteome</keyword>
<feature type="coiled-coil region" evidence="1">
    <location>
        <begin position="169"/>
        <end position="256"/>
    </location>
</feature>
<reference evidence="2" key="2">
    <citation type="submission" date="2025-08" db="UniProtKB">
        <authorList>
            <consortium name="Ensembl"/>
        </authorList>
    </citation>
    <scope>IDENTIFICATION</scope>
</reference>
<protein>
    <recommendedName>
        <fullName evidence="4">Coiled-coil domain containing 122</fullName>
    </recommendedName>
</protein>
<name>A0AAR2K4D5_PYGNA</name>
<keyword evidence="1" id="KW-0175">Coiled coil</keyword>
<reference evidence="2" key="3">
    <citation type="submission" date="2025-09" db="UniProtKB">
        <authorList>
            <consortium name="Ensembl"/>
        </authorList>
    </citation>
    <scope>IDENTIFICATION</scope>
</reference>
<dbReference type="GeneTree" id="ENSGT00390000005130"/>
<dbReference type="AlphaFoldDB" id="A0AAR2K4D5"/>
<accession>A0AAR2K4D5</accession>
<dbReference type="GeneID" id="108436399"/>
<reference evidence="2 3" key="1">
    <citation type="submission" date="2020-10" db="EMBL/GenBank/DDBJ databases">
        <title>Pygocentrus nattereri (red-bellied piranha) genome, fPygNat1, primary haplotype.</title>
        <authorList>
            <person name="Myers G."/>
            <person name="Meyer A."/>
            <person name="Karagic N."/>
            <person name="Pippel M."/>
            <person name="Winkler S."/>
            <person name="Tracey A."/>
            <person name="Wood J."/>
            <person name="Formenti G."/>
            <person name="Howe K."/>
            <person name="Fedrigo O."/>
            <person name="Jarvis E.D."/>
        </authorList>
    </citation>
    <scope>NUCLEOTIDE SEQUENCE [LARGE SCALE GENOMIC DNA]</scope>
</reference>
<organism evidence="2 3">
    <name type="scientific">Pygocentrus nattereri</name>
    <name type="common">Red-bellied piranha</name>
    <dbReference type="NCBI Taxonomy" id="42514"/>
    <lineage>
        <taxon>Eukaryota</taxon>
        <taxon>Metazoa</taxon>
        <taxon>Chordata</taxon>
        <taxon>Craniata</taxon>
        <taxon>Vertebrata</taxon>
        <taxon>Euteleostomi</taxon>
        <taxon>Actinopterygii</taxon>
        <taxon>Neopterygii</taxon>
        <taxon>Teleostei</taxon>
        <taxon>Ostariophysi</taxon>
        <taxon>Characiformes</taxon>
        <taxon>Characoidei</taxon>
        <taxon>Pygocentrus</taxon>
    </lineage>
</organism>
<evidence type="ECO:0008006" key="4">
    <source>
        <dbReference type="Google" id="ProtNLM"/>
    </source>
</evidence>
<proteinExistence type="predicted"/>
<evidence type="ECO:0000256" key="1">
    <source>
        <dbReference type="SAM" id="Coils"/>
    </source>
</evidence>
<dbReference type="Ensembl" id="ENSPNAT00000080135.1">
    <property type="protein sequence ID" value="ENSPNAP00000057324.1"/>
    <property type="gene ID" value="ENSPNAG00000036374.1"/>
</dbReference>
<sequence length="263" mass="30369">MSSGGEQEFSLSTALQAVSQQGESQAVELEEKRHALNAVQATLSEVVKSYEAVAKDIKLKERQITGITCETEQIHSHNETQEAQLKAILMENMRLKHSTEEQLENSHFLLARYNTCRNKMETYKMSVAEMESQVPVRKELVEKMEEVKRLKDCKEGLRIDLQNPEGNAVQQAQKEIDHIKAKIHCSKEMVREKIVLLEKEKETHSQLRKDIEIHNRRCEAIVKRLCCQLNKAQSSHRQLSSDISQMEIEVKHLRNQLQVSRPM</sequence>
<dbReference type="RefSeq" id="XP_017568345.1">
    <property type="nucleotide sequence ID" value="XM_017712856.2"/>
</dbReference>
<evidence type="ECO:0000313" key="2">
    <source>
        <dbReference type="Ensembl" id="ENSPNAP00000057324.1"/>
    </source>
</evidence>
<dbReference type="Proteomes" id="UP001501920">
    <property type="component" value="Chromosome 30"/>
</dbReference>